<comment type="caution">
    <text evidence="2">The sequence shown here is derived from an EMBL/GenBank/DDBJ whole genome shotgun (WGS) entry which is preliminary data.</text>
</comment>
<keyword evidence="1" id="KW-1133">Transmembrane helix</keyword>
<evidence type="ECO:0000313" key="2">
    <source>
        <dbReference type="EMBL" id="GGL27413.1"/>
    </source>
</evidence>
<evidence type="ECO:0000256" key="1">
    <source>
        <dbReference type="SAM" id="Phobius"/>
    </source>
</evidence>
<name>A0A830ET81_9EURY</name>
<accession>A0A830ET81</accession>
<dbReference type="Proteomes" id="UP000628840">
    <property type="component" value="Unassembled WGS sequence"/>
</dbReference>
<proteinExistence type="predicted"/>
<keyword evidence="3" id="KW-1185">Reference proteome</keyword>
<dbReference type="AlphaFoldDB" id="A0A830ET81"/>
<feature type="transmembrane region" description="Helical" evidence="1">
    <location>
        <begin position="230"/>
        <end position="252"/>
    </location>
</feature>
<dbReference type="EMBL" id="BMPF01000001">
    <property type="protein sequence ID" value="GGL27413.1"/>
    <property type="molecule type" value="Genomic_DNA"/>
</dbReference>
<keyword evidence="1" id="KW-0472">Membrane</keyword>
<keyword evidence="1" id="KW-0812">Transmembrane</keyword>
<organism evidence="2 3">
    <name type="scientific">Halarchaeum grantii</name>
    <dbReference type="NCBI Taxonomy" id="1193105"/>
    <lineage>
        <taxon>Archaea</taxon>
        <taxon>Methanobacteriati</taxon>
        <taxon>Methanobacteriota</taxon>
        <taxon>Stenosarchaea group</taxon>
        <taxon>Halobacteria</taxon>
        <taxon>Halobacteriales</taxon>
        <taxon>Halobacteriaceae</taxon>
    </lineage>
</organism>
<dbReference type="Gene3D" id="1.20.1270.390">
    <property type="match status" value="1"/>
</dbReference>
<gene>
    <name evidence="2" type="ORF">GCM10009037_08740</name>
</gene>
<protein>
    <submittedName>
        <fullName evidence="2">Uncharacterized protein</fullName>
    </submittedName>
</protein>
<dbReference type="OrthoDB" id="342245at2157"/>
<reference evidence="2 3" key="1">
    <citation type="journal article" date="2019" name="Int. J. Syst. Evol. Microbiol.">
        <title>The Global Catalogue of Microorganisms (GCM) 10K type strain sequencing project: providing services to taxonomists for standard genome sequencing and annotation.</title>
        <authorList>
            <consortium name="The Broad Institute Genomics Platform"/>
            <consortium name="The Broad Institute Genome Sequencing Center for Infectious Disease"/>
            <person name="Wu L."/>
            <person name="Ma J."/>
        </authorList>
    </citation>
    <scope>NUCLEOTIDE SEQUENCE [LARGE SCALE GENOMIC DNA]</scope>
    <source>
        <strain evidence="2 3">JCM 19585</strain>
    </source>
</reference>
<evidence type="ECO:0000313" key="3">
    <source>
        <dbReference type="Proteomes" id="UP000628840"/>
    </source>
</evidence>
<sequence>MTMNSSRYSSLALAALLALSVLAVPAGAVSVDGTAPPSAQVGSQQTATYTFTDLYEEYDTWTLRGSTELTQVTWTVTLYDQTGAKIAQHSPTGQSFEQQVQASEDVNKVTVRVEGTVPAVEEYSYEPAQQLTVAEFTQAQQGGSASMIGEAHTTRPYTESSQEARTAIEDAQSAIESAQSAGASVSEATSLVENAISAYNAGNFENAISLASQAEQQAESAASSAQTQRWLFIGAGVVVALLVIGGGVWWYLRQRDTYDRLG</sequence>